<dbReference type="GO" id="GO:0016787">
    <property type="term" value="F:hydrolase activity"/>
    <property type="evidence" value="ECO:0007669"/>
    <property type="project" value="UniProtKB-KW"/>
</dbReference>
<proteinExistence type="predicted"/>
<dbReference type="InterPro" id="IPR000073">
    <property type="entry name" value="AB_hydrolase_1"/>
</dbReference>
<protein>
    <submittedName>
        <fullName evidence="2">Alpha/beta hydrolase</fullName>
    </submittedName>
</protein>
<evidence type="ECO:0000313" key="3">
    <source>
        <dbReference type="Proteomes" id="UP000197468"/>
    </source>
</evidence>
<evidence type="ECO:0000313" key="2">
    <source>
        <dbReference type="EMBL" id="OWQ85623.1"/>
    </source>
</evidence>
<dbReference type="Gene3D" id="3.40.50.1820">
    <property type="entry name" value="alpha/beta hydrolase"/>
    <property type="match status" value="1"/>
</dbReference>
<evidence type="ECO:0000259" key="1">
    <source>
        <dbReference type="Pfam" id="PF12697"/>
    </source>
</evidence>
<sequence length="282" mass="29444">MKLTVQGREAYAYTGGKPFDAALPCVVFIHGALNDHSVWTLLARYFAHHGRAVLAVDLPGHGRSAGPALSDVESLGGWINDVLDAAGVSAGASAEAPAEASVALVGHSMGSLIALEAAARRPARVARLAMVGTAWPMKVSDALLSTSRERPKAAMAMVNAFSHATTAAKPSYPGPGAWLHGAGLALMERLQDGYAATGNLFEHDFQVCDRYQRAPEAAAQVTAAGHLQTHLILGEKDAMTPPKAARQLAELLHARVRTLPAGHSLMTEAPEGMLNALQAALA</sequence>
<accession>A0A246IZ44</accession>
<dbReference type="EMBL" id="NIOF01000012">
    <property type="protein sequence ID" value="OWQ85623.1"/>
    <property type="molecule type" value="Genomic_DNA"/>
</dbReference>
<organism evidence="2 3">
    <name type="scientific">Roseateles aquatilis</name>
    <dbReference type="NCBI Taxonomy" id="431061"/>
    <lineage>
        <taxon>Bacteria</taxon>
        <taxon>Pseudomonadati</taxon>
        <taxon>Pseudomonadota</taxon>
        <taxon>Betaproteobacteria</taxon>
        <taxon>Burkholderiales</taxon>
        <taxon>Sphaerotilaceae</taxon>
        <taxon>Roseateles</taxon>
    </lineage>
</organism>
<dbReference type="Proteomes" id="UP000197468">
    <property type="component" value="Unassembled WGS sequence"/>
</dbReference>
<gene>
    <name evidence="2" type="ORF">CDN99_21285</name>
</gene>
<dbReference type="GO" id="GO:0016020">
    <property type="term" value="C:membrane"/>
    <property type="evidence" value="ECO:0007669"/>
    <property type="project" value="TreeGrafter"/>
</dbReference>
<keyword evidence="2" id="KW-0378">Hydrolase</keyword>
<keyword evidence="3" id="KW-1185">Reference proteome</keyword>
<comment type="caution">
    <text evidence="2">The sequence shown here is derived from an EMBL/GenBank/DDBJ whole genome shotgun (WGS) entry which is preliminary data.</text>
</comment>
<dbReference type="PRINTS" id="PR00111">
    <property type="entry name" value="ABHYDROLASE"/>
</dbReference>
<reference evidence="2 3" key="1">
    <citation type="journal article" date="2008" name="Int. J. Syst. Evol. Microbiol.">
        <title>Description of Roseateles aquatilis sp. nov. and Roseateles terrae sp. nov., in the class Betaproteobacteria, and emended description of the genus Roseateles.</title>
        <authorList>
            <person name="Gomila M."/>
            <person name="Bowien B."/>
            <person name="Falsen E."/>
            <person name="Moore E.R."/>
            <person name="Lalucat J."/>
        </authorList>
    </citation>
    <scope>NUCLEOTIDE SEQUENCE [LARGE SCALE GENOMIC DNA]</scope>
    <source>
        <strain evidence="2 3">CCUG 48205</strain>
    </source>
</reference>
<dbReference type="OrthoDB" id="5297561at2"/>
<dbReference type="Pfam" id="PF12697">
    <property type="entry name" value="Abhydrolase_6"/>
    <property type="match status" value="1"/>
</dbReference>
<dbReference type="AlphaFoldDB" id="A0A246IZ44"/>
<dbReference type="SUPFAM" id="SSF53474">
    <property type="entry name" value="alpha/beta-Hydrolases"/>
    <property type="match status" value="1"/>
</dbReference>
<dbReference type="PANTHER" id="PTHR43798:SF33">
    <property type="entry name" value="HYDROLASE, PUTATIVE (AFU_ORTHOLOGUE AFUA_2G14860)-RELATED"/>
    <property type="match status" value="1"/>
</dbReference>
<name>A0A246IZ44_9BURK</name>
<dbReference type="PANTHER" id="PTHR43798">
    <property type="entry name" value="MONOACYLGLYCEROL LIPASE"/>
    <property type="match status" value="1"/>
</dbReference>
<feature type="domain" description="AB hydrolase-1" evidence="1">
    <location>
        <begin position="26"/>
        <end position="273"/>
    </location>
</feature>
<dbReference type="InterPro" id="IPR050266">
    <property type="entry name" value="AB_hydrolase_sf"/>
</dbReference>
<dbReference type="RefSeq" id="WP_088386926.1">
    <property type="nucleotide sequence ID" value="NZ_NIOF01000012.1"/>
</dbReference>
<dbReference type="InterPro" id="IPR029058">
    <property type="entry name" value="AB_hydrolase_fold"/>
</dbReference>